<comment type="caution">
    <text evidence="2">The sequence shown here is derived from an EMBL/GenBank/DDBJ whole genome shotgun (WGS) entry which is preliminary data.</text>
</comment>
<keyword evidence="1" id="KW-0812">Transmembrane</keyword>
<dbReference type="Proteomes" id="UP000276133">
    <property type="component" value="Unassembled WGS sequence"/>
</dbReference>
<keyword evidence="3" id="KW-1185">Reference proteome</keyword>
<sequence>MLKIVKVINESGTYSIVVVVVVVVLKAVTQANLCELKKNDEIFYQNNDFKKLLFRLIQFETKASFRLSNRDRDFFVFGHRQVAVGKVDYLTGA</sequence>
<dbReference type="AlphaFoldDB" id="A0A3M7RG27"/>
<dbReference type="EMBL" id="REGN01003437">
    <property type="protein sequence ID" value="RNA22533.1"/>
    <property type="molecule type" value="Genomic_DNA"/>
</dbReference>
<gene>
    <name evidence="2" type="ORF">BpHYR1_030178</name>
</gene>
<evidence type="ECO:0000313" key="3">
    <source>
        <dbReference type="Proteomes" id="UP000276133"/>
    </source>
</evidence>
<evidence type="ECO:0000313" key="2">
    <source>
        <dbReference type="EMBL" id="RNA22533.1"/>
    </source>
</evidence>
<accession>A0A3M7RG27</accession>
<name>A0A3M7RG27_BRAPC</name>
<organism evidence="2 3">
    <name type="scientific">Brachionus plicatilis</name>
    <name type="common">Marine rotifer</name>
    <name type="synonym">Brachionus muelleri</name>
    <dbReference type="NCBI Taxonomy" id="10195"/>
    <lineage>
        <taxon>Eukaryota</taxon>
        <taxon>Metazoa</taxon>
        <taxon>Spiralia</taxon>
        <taxon>Gnathifera</taxon>
        <taxon>Rotifera</taxon>
        <taxon>Eurotatoria</taxon>
        <taxon>Monogononta</taxon>
        <taxon>Pseudotrocha</taxon>
        <taxon>Ploima</taxon>
        <taxon>Brachionidae</taxon>
        <taxon>Brachionus</taxon>
    </lineage>
</organism>
<feature type="transmembrane region" description="Helical" evidence="1">
    <location>
        <begin position="12"/>
        <end position="29"/>
    </location>
</feature>
<protein>
    <submittedName>
        <fullName evidence="2">Uncharacterized protein</fullName>
    </submittedName>
</protein>
<proteinExistence type="predicted"/>
<reference evidence="2 3" key="1">
    <citation type="journal article" date="2018" name="Sci. Rep.">
        <title>Genomic signatures of local adaptation to the degree of environmental predictability in rotifers.</title>
        <authorList>
            <person name="Franch-Gras L."/>
            <person name="Hahn C."/>
            <person name="Garcia-Roger E.M."/>
            <person name="Carmona M.J."/>
            <person name="Serra M."/>
            <person name="Gomez A."/>
        </authorList>
    </citation>
    <scope>NUCLEOTIDE SEQUENCE [LARGE SCALE GENOMIC DNA]</scope>
    <source>
        <strain evidence="2">HYR1</strain>
    </source>
</reference>
<evidence type="ECO:0000256" key="1">
    <source>
        <dbReference type="SAM" id="Phobius"/>
    </source>
</evidence>
<keyword evidence="1" id="KW-0472">Membrane</keyword>
<keyword evidence="1" id="KW-1133">Transmembrane helix</keyword>